<feature type="disulfide bond" evidence="14">
    <location>
        <begin position="711"/>
        <end position="725"/>
    </location>
</feature>
<dbReference type="CDD" id="cd00054">
    <property type="entry name" value="EGF_CA"/>
    <property type="match status" value="1"/>
</dbReference>
<evidence type="ECO:0000256" key="3">
    <source>
        <dbReference type="ARBA" id="ARBA00022536"/>
    </source>
</evidence>
<evidence type="ECO:0000313" key="19">
    <source>
        <dbReference type="Ensembl" id="ENSLOCP00000005381.1"/>
    </source>
</evidence>
<dbReference type="SUPFAM" id="SSF57196">
    <property type="entry name" value="EGF/Laminin"/>
    <property type="match status" value="2"/>
</dbReference>
<dbReference type="InterPro" id="IPR000152">
    <property type="entry name" value="EGF-type_Asp/Asn_hydroxyl_site"/>
</dbReference>
<evidence type="ECO:0000256" key="2">
    <source>
        <dbReference type="ARBA" id="ARBA00022441"/>
    </source>
</evidence>
<dbReference type="PROSITE" id="PS01187">
    <property type="entry name" value="EGF_CA"/>
    <property type="match status" value="1"/>
</dbReference>
<evidence type="ECO:0000256" key="5">
    <source>
        <dbReference type="ARBA" id="ARBA00022729"/>
    </source>
</evidence>
<keyword evidence="20" id="KW-1185">Reference proteome</keyword>
<proteinExistence type="predicted"/>
<dbReference type="PANTHER" id="PTHR46093:SF16">
    <property type="entry name" value="MULTIPLE EGF-LIKE-DOMAINS 8"/>
    <property type="match status" value="1"/>
</dbReference>
<sequence length="1686" mass="183414">MCWSVQSVCVLTPLSLSGGNVHIHYQEEKCYDEEIFFYHLGCHQWVTMEERSRPVQRGDSARVARGRYSHVAAVMDGRVLLVAGGYSGVARRDLVAFKVPLFVRSDPGEPVSARGAVCAAHPDEAACLRNPECSWCEGRCRAYRPQDPVSLLFLAAVLCVSVPLSVCLPVPLCVCPPVRLCSLCVLRESQPVLPRSPPFSPSLSPSLPLSLPLSPSQVSILRSTSITLNPSTEMDVTLQFRGFIHPLWGSPSPPDRVSVWARIQRLHFTAWVGRAPNTLEPLEVVGHWEAQQEKESRLLTRPGGARLFQNLTRGHRYLIQAEGYLNTSGSGQTSEMALTWNRTAVPGGSEISFLFLEPFRSDSSCAALRSCLACLANQACGWCYHSNACLARAEPGVACGDGQQERHLVLTPAHCTLCEDYRDCTACSQDPYCEWQVSSSKKGDYQCSRRGRLEGSIRDPEGCPKVCNQRRSCAECLSNSSQCAWCESAQACFYFAAYLTKYPYGECRDWYDSVHSVPLCKDCSRLDSCSDCLQTLQCGWCGDQDNPTVGRCLRGDWRGLGDPSFPNCTAAVSELRGAGEPGLALWSYPSCPDVEECRLGLHHCHAFATCVNTPTAYECHCERGYTGDGVLQCIRLDGGLSVSVLTALSDWTMGSRCQACSPGSFGSAVSKGGCVPCQCNGHGDPSRSYCDNTTGECYCTHYTEGPHCERCVSGYYGDPRDNGTCFRQCQGRALLLGASSSPSSSALGSRGSARAGQGLSHCLWVLSVSEDLSSCSPGPACPPVTLTILPDTHTRCTSSYVYVFEGLPRFLPSGVVRPDRNLLGAFCGTRRQTPVTVEALSGDLSTGGSVWLCPLSLGGSVWLYPPLSLWGALINPSLSHSLSQSQAHRFLHRMAHSMVEGPEGTLWLYGGLSLTEGILGNVYRFSILDRRWTQMLTSSVDEGSAPSPRYYHASSYVANQNAMFVVGGLTQQGVAKDMWSLNLSSLVWREHMSSLLPPVAGHTLTLRRGSSLLLIGGYSPENGFNHLLLEFNLETGNWTVVPHAGTPPTGLYGHSAVYHEQTDAVYVFGGYRFHVETVEPSGELYSLYYPNLTWSLLAPSRGNKPLSSFFHAAVVLKDTMVVVGGRTKEEEYSSSVSLYQITCNTWILPSELDPDVGDPVNASVSLAMVRSGDRLYLTGGFNGVTLGRMVTLTLPSDPCSVLRSPDACNSTSGSCVWCRGGCVSSDTAERCVRRDREPSGIRPLCPERRSRKDDRIQILHMILWCTNCPEGVCISSDVSCTSEHDCRINQREIFVSSNCSETSCEASDCPKCTASGKCMWTRQFKRTGETRRILSVNPTYDWTCFSHSLLNVSPMHVESSPPLACPPPCHTLTTCQACLGSRGADGGWQHCVWSVGLQQVLSTQILTPLFFRPSCWGSCERLGLSGDGEPRCLQLHQRQLCLVSGGLCVVRYGGESADRCLSGFLQALSSSVAPQAGLCCRSLSVLPDAPVSRHHGESGDTQGLESQKHHGESGDTQGLETQKHHGESGDTQGLETQKHHGESGDTQELETQQHHRQPGDGQSYCGYSSQGQHCERCKPLFVGSAANGGTCRPCQEFCRGNSAICLTREELDKAKGDPTSFPLDPQRIVQWVSEGPSEDSAVCVHCQNNSMGDKCDSCLSGYFLLSGKCHNQCSVKTQSCNSHCGS</sequence>
<dbReference type="GO" id="GO:0042074">
    <property type="term" value="P:cell migration involved in gastrulation"/>
    <property type="evidence" value="ECO:0007669"/>
    <property type="project" value="Ensembl"/>
</dbReference>
<dbReference type="EMBL" id="AHAT01019381">
    <property type="status" value="NOT_ANNOTATED_CDS"/>
    <property type="molecule type" value="Genomic_DNA"/>
</dbReference>
<dbReference type="EMBL" id="AHAT01019387">
    <property type="status" value="NOT_ANNOTATED_CDS"/>
    <property type="molecule type" value="Genomic_DNA"/>
</dbReference>
<dbReference type="InterPro" id="IPR056737">
    <property type="entry name" value="Beta-prop_ATRN-MKLN-like"/>
</dbReference>
<dbReference type="InterPro" id="IPR024731">
    <property type="entry name" value="NELL2-like_EGF"/>
</dbReference>
<dbReference type="Pfam" id="PF01437">
    <property type="entry name" value="PSI"/>
    <property type="match status" value="1"/>
</dbReference>
<dbReference type="GO" id="GO:0005509">
    <property type="term" value="F:calcium ion binding"/>
    <property type="evidence" value="ECO:0007669"/>
    <property type="project" value="InterPro"/>
</dbReference>
<dbReference type="SMART" id="SM00180">
    <property type="entry name" value="EGF_Lam"/>
    <property type="match status" value="2"/>
</dbReference>
<dbReference type="Gene3D" id="2.10.25.10">
    <property type="entry name" value="Laminin"/>
    <property type="match status" value="3"/>
</dbReference>
<dbReference type="SMART" id="SM00423">
    <property type="entry name" value="PSI"/>
    <property type="match status" value="7"/>
</dbReference>
<evidence type="ECO:0000256" key="15">
    <source>
        <dbReference type="SAM" id="MobiDB-lite"/>
    </source>
</evidence>
<dbReference type="InterPro" id="IPR000859">
    <property type="entry name" value="CUB_dom"/>
</dbReference>
<dbReference type="InterPro" id="IPR002165">
    <property type="entry name" value="Plexin_repeat"/>
</dbReference>
<dbReference type="GO" id="GO:0048513">
    <property type="term" value="P:animal organ development"/>
    <property type="evidence" value="ECO:0007669"/>
    <property type="project" value="UniProtKB-ARBA"/>
</dbReference>
<evidence type="ECO:0000256" key="4">
    <source>
        <dbReference type="ARBA" id="ARBA00022692"/>
    </source>
</evidence>
<dbReference type="EMBL" id="AHAT01019383">
    <property type="status" value="NOT_ANNOTATED_CDS"/>
    <property type="molecule type" value="Genomic_DNA"/>
</dbReference>
<keyword evidence="8" id="KW-1133">Transmembrane helix</keyword>
<dbReference type="InterPro" id="IPR011043">
    <property type="entry name" value="Gal_Oxase/kelch_b-propeller"/>
</dbReference>
<evidence type="ECO:0000256" key="6">
    <source>
        <dbReference type="ARBA" id="ARBA00022737"/>
    </source>
</evidence>
<keyword evidence="7" id="KW-0106">Calcium</keyword>
<dbReference type="PROSITE" id="PS01248">
    <property type="entry name" value="EGF_LAM_1"/>
    <property type="match status" value="1"/>
</dbReference>
<feature type="domain" description="CUB" evidence="16">
    <location>
        <begin position="725"/>
        <end position="844"/>
    </location>
</feature>
<accession>W5MAH2</accession>
<dbReference type="InterPro" id="IPR000742">
    <property type="entry name" value="EGF"/>
</dbReference>
<dbReference type="SUPFAM" id="SSF50965">
    <property type="entry name" value="Galactose oxidase, central domain"/>
    <property type="match status" value="1"/>
</dbReference>
<keyword evidence="9" id="KW-0472">Membrane</keyword>
<dbReference type="FunFam" id="2.10.25.10:FF:000191">
    <property type="entry name" value="Multiple epidermal growth factor-like domains 8"/>
    <property type="match status" value="1"/>
</dbReference>
<dbReference type="InterPro" id="IPR056863">
    <property type="entry name" value="LMN_ATRN_NET-like_EGF"/>
</dbReference>
<reference evidence="19" key="2">
    <citation type="submission" date="2025-08" db="UniProtKB">
        <authorList>
            <consortium name="Ensembl"/>
        </authorList>
    </citation>
    <scope>IDENTIFICATION</scope>
</reference>
<feature type="domain" description="Laminin EGF-like" evidence="18">
    <location>
        <begin position="677"/>
        <end position="727"/>
    </location>
</feature>
<evidence type="ECO:0000259" key="17">
    <source>
        <dbReference type="PROSITE" id="PS50026"/>
    </source>
</evidence>
<dbReference type="FunCoup" id="W5MAH2">
    <property type="interactions" value="617"/>
</dbReference>
<dbReference type="GO" id="GO:0016020">
    <property type="term" value="C:membrane"/>
    <property type="evidence" value="ECO:0007669"/>
    <property type="project" value="UniProtKB-SubCell"/>
</dbReference>
<dbReference type="GO" id="GO:0048731">
    <property type="term" value="P:system development"/>
    <property type="evidence" value="ECO:0007669"/>
    <property type="project" value="UniProtKB-ARBA"/>
</dbReference>
<dbReference type="EMBL" id="AHAT01019388">
    <property type="status" value="NOT_ANNOTATED_CDS"/>
    <property type="molecule type" value="Genomic_DNA"/>
</dbReference>
<reference evidence="20" key="1">
    <citation type="submission" date="2011-12" db="EMBL/GenBank/DDBJ databases">
        <title>The Draft Genome of Lepisosteus oculatus.</title>
        <authorList>
            <consortium name="The Broad Institute Genome Assembly &amp; Analysis Group"/>
            <consortium name="Computational R&amp;D Group"/>
            <consortium name="and Sequencing Platform"/>
            <person name="Di Palma F."/>
            <person name="Alfoldi J."/>
            <person name="Johnson J."/>
            <person name="Berlin A."/>
            <person name="Gnerre S."/>
            <person name="Jaffe D."/>
            <person name="MacCallum I."/>
            <person name="Young S."/>
            <person name="Walker B.J."/>
            <person name="Lander E.S."/>
            <person name="Lindblad-Toh K."/>
        </authorList>
    </citation>
    <scope>NUCLEOTIDE SEQUENCE [LARGE SCALE GENOMIC DNA]</scope>
</reference>
<evidence type="ECO:0000256" key="10">
    <source>
        <dbReference type="ARBA" id="ARBA00023157"/>
    </source>
</evidence>
<dbReference type="Proteomes" id="UP000018468">
    <property type="component" value="Linkage group LG24"/>
</dbReference>
<keyword evidence="2" id="KW-0880">Kelch repeat</keyword>
<dbReference type="Ensembl" id="ENSLOCT00000005389.1">
    <property type="protein sequence ID" value="ENSLOCP00000005381.1"/>
    <property type="gene ID" value="ENSLOCG00000004499.1"/>
</dbReference>
<evidence type="ECO:0000256" key="7">
    <source>
        <dbReference type="ARBA" id="ARBA00022837"/>
    </source>
</evidence>
<dbReference type="GeneTree" id="ENSGT00940000160262"/>
<dbReference type="PROSITE" id="PS00010">
    <property type="entry name" value="ASX_HYDROXYL"/>
    <property type="match status" value="1"/>
</dbReference>
<feature type="disulfide bond" evidence="14">
    <location>
        <begin position="699"/>
        <end position="708"/>
    </location>
</feature>
<dbReference type="Pfam" id="PF12947">
    <property type="entry name" value="EGF_3"/>
    <property type="match status" value="1"/>
</dbReference>
<evidence type="ECO:0000259" key="16">
    <source>
        <dbReference type="PROSITE" id="PS01180"/>
    </source>
</evidence>
<dbReference type="EMBL" id="AHAT01019389">
    <property type="status" value="NOT_ANNOTATED_CDS"/>
    <property type="molecule type" value="Genomic_DNA"/>
</dbReference>
<dbReference type="InterPro" id="IPR018097">
    <property type="entry name" value="EGF_Ca-bd_CS"/>
</dbReference>
<keyword evidence="11" id="KW-0325">Glycoprotein</keyword>
<dbReference type="FunFam" id="2.10.25.10:FF:000532">
    <property type="entry name" value="Multiple epidermal growth factor-like domains 8"/>
    <property type="match status" value="1"/>
</dbReference>
<keyword evidence="10 14" id="KW-1015">Disulfide bond</keyword>
<comment type="caution">
    <text evidence="13">Lacks conserved residue(s) required for the propagation of feature annotation.</text>
</comment>
<dbReference type="Pfam" id="PF24973">
    <property type="entry name" value="EGF_LMN_ATRN"/>
    <property type="match status" value="1"/>
</dbReference>
<dbReference type="CDD" id="cd00055">
    <property type="entry name" value="EGF_Lam"/>
    <property type="match status" value="1"/>
</dbReference>
<evidence type="ECO:0000313" key="20">
    <source>
        <dbReference type="Proteomes" id="UP000018468"/>
    </source>
</evidence>
<dbReference type="eggNOG" id="KOG1388">
    <property type="taxonomic scope" value="Eukaryota"/>
</dbReference>
<dbReference type="Pfam" id="PF00053">
    <property type="entry name" value="EGF_laminin"/>
    <property type="match status" value="1"/>
</dbReference>
<evidence type="ECO:0000256" key="9">
    <source>
        <dbReference type="ARBA" id="ARBA00023136"/>
    </source>
</evidence>
<dbReference type="STRING" id="7918.ENSLOCP00000005381"/>
<keyword evidence="12 14" id="KW-0424">Laminin EGF-like domain</keyword>
<reference evidence="19" key="3">
    <citation type="submission" date="2025-09" db="UniProtKB">
        <authorList>
            <consortium name="Ensembl"/>
        </authorList>
    </citation>
    <scope>IDENTIFICATION</scope>
</reference>
<dbReference type="InterPro" id="IPR001881">
    <property type="entry name" value="EGF-like_Ca-bd_dom"/>
</dbReference>
<dbReference type="EMBL" id="AHAT01019385">
    <property type="status" value="NOT_ANNOTATED_CDS"/>
    <property type="molecule type" value="Genomic_DNA"/>
</dbReference>
<dbReference type="EMBL" id="AHAT01019386">
    <property type="status" value="NOT_ANNOTATED_CDS"/>
    <property type="molecule type" value="Genomic_DNA"/>
</dbReference>
<dbReference type="InterPro" id="IPR016201">
    <property type="entry name" value="PSI"/>
</dbReference>
<keyword evidence="6" id="KW-0677">Repeat</keyword>
<dbReference type="FunFam" id="2.10.25.10:FF:000202">
    <property type="entry name" value="Multiple epidermal growth factor-like domains 8"/>
    <property type="match status" value="1"/>
</dbReference>
<dbReference type="OMA" id="GECYCTH"/>
<dbReference type="SMART" id="SM00181">
    <property type="entry name" value="EGF"/>
    <property type="match status" value="3"/>
</dbReference>
<evidence type="ECO:0000256" key="13">
    <source>
        <dbReference type="PROSITE-ProRule" id="PRU00076"/>
    </source>
</evidence>
<comment type="subcellular location">
    <subcellularLocation>
        <location evidence="1">Membrane</location>
        <topology evidence="1">Single-pass type I membrane protein</topology>
    </subcellularLocation>
</comment>
<dbReference type="PROSITE" id="PS50027">
    <property type="entry name" value="EGF_LAM_2"/>
    <property type="match status" value="1"/>
</dbReference>
<dbReference type="HOGENOM" id="CLU_241317_0_0_1"/>
<feature type="domain" description="EGF-like" evidence="17">
    <location>
        <begin position="593"/>
        <end position="634"/>
    </location>
</feature>
<dbReference type="InterPro" id="IPR002049">
    <property type="entry name" value="LE_dom"/>
</dbReference>
<dbReference type="EMBL" id="AHAT01019382">
    <property type="status" value="NOT_ANNOTATED_CDS"/>
    <property type="molecule type" value="Genomic_DNA"/>
</dbReference>
<organism evidence="19 20">
    <name type="scientific">Lepisosteus oculatus</name>
    <name type="common">Spotted gar</name>
    <dbReference type="NCBI Taxonomy" id="7918"/>
    <lineage>
        <taxon>Eukaryota</taxon>
        <taxon>Metazoa</taxon>
        <taxon>Chordata</taxon>
        <taxon>Craniata</taxon>
        <taxon>Vertebrata</taxon>
        <taxon>Euteleostomi</taxon>
        <taxon>Actinopterygii</taxon>
        <taxon>Neopterygii</taxon>
        <taxon>Holostei</taxon>
        <taxon>Semionotiformes</taxon>
        <taxon>Lepisosteidae</taxon>
        <taxon>Lepisosteus</taxon>
    </lineage>
</organism>
<dbReference type="Gene3D" id="2.120.10.80">
    <property type="entry name" value="Kelch-type beta propeller"/>
    <property type="match status" value="2"/>
</dbReference>
<keyword evidence="4" id="KW-0812">Transmembrane</keyword>
<evidence type="ECO:0000256" key="11">
    <source>
        <dbReference type="ARBA" id="ARBA00023180"/>
    </source>
</evidence>
<dbReference type="PROSITE" id="PS01180">
    <property type="entry name" value="CUB"/>
    <property type="match status" value="1"/>
</dbReference>
<dbReference type="Bgee" id="ENSLOCG00000004499">
    <property type="expression patterns" value="Expressed in camera-type eye and 11 other cell types or tissues"/>
</dbReference>
<evidence type="ECO:0000256" key="12">
    <source>
        <dbReference type="ARBA" id="ARBA00023292"/>
    </source>
</evidence>
<dbReference type="PROSITE" id="PS50026">
    <property type="entry name" value="EGF_3"/>
    <property type="match status" value="1"/>
</dbReference>
<dbReference type="GO" id="GO:0055113">
    <property type="term" value="P:epiboly involved in gastrulation with mouth forming second"/>
    <property type="evidence" value="ECO:0007669"/>
    <property type="project" value="Ensembl"/>
</dbReference>
<evidence type="ECO:0000256" key="8">
    <source>
        <dbReference type="ARBA" id="ARBA00022989"/>
    </source>
</evidence>
<dbReference type="InterPro" id="IPR015915">
    <property type="entry name" value="Kelch-typ_b-propeller"/>
</dbReference>
<dbReference type="InParanoid" id="W5MAH2"/>
<dbReference type="SMART" id="SM00179">
    <property type="entry name" value="EGF_CA"/>
    <property type="match status" value="1"/>
</dbReference>
<keyword evidence="3 13" id="KW-0245">EGF-like domain</keyword>
<feature type="region of interest" description="Disordered" evidence="15">
    <location>
        <begin position="1491"/>
        <end position="1564"/>
    </location>
</feature>
<dbReference type="PANTHER" id="PTHR46093">
    <property type="entry name" value="ACYL-COA-BINDING DOMAIN-CONTAINING PROTEIN 5"/>
    <property type="match status" value="1"/>
</dbReference>
<dbReference type="PROSITE" id="PS01186">
    <property type="entry name" value="EGF_2"/>
    <property type="match status" value="1"/>
</dbReference>
<dbReference type="Pfam" id="PF24981">
    <property type="entry name" value="Beta-prop_ATRN-LZTR1"/>
    <property type="match status" value="2"/>
</dbReference>
<dbReference type="GO" id="GO:0007368">
    <property type="term" value="P:determination of left/right symmetry"/>
    <property type="evidence" value="ECO:0007669"/>
    <property type="project" value="Ensembl"/>
</dbReference>
<evidence type="ECO:0000256" key="1">
    <source>
        <dbReference type="ARBA" id="ARBA00004479"/>
    </source>
</evidence>
<protein>
    <submittedName>
        <fullName evidence="19">Multiple EGF like domains 8</fullName>
    </submittedName>
</protein>
<keyword evidence="5" id="KW-0732">Signal</keyword>
<evidence type="ECO:0000256" key="14">
    <source>
        <dbReference type="PROSITE-ProRule" id="PRU00460"/>
    </source>
</evidence>
<name>W5MAH2_LEPOC</name>
<dbReference type="EMBL" id="AHAT01019384">
    <property type="status" value="NOT_ANNOTATED_CDS"/>
    <property type="molecule type" value="Genomic_DNA"/>
</dbReference>
<evidence type="ECO:0000259" key="18">
    <source>
        <dbReference type="PROSITE" id="PS50027"/>
    </source>
</evidence>